<evidence type="ECO:0000313" key="2">
    <source>
        <dbReference type="Proteomes" id="UP000241462"/>
    </source>
</evidence>
<keyword evidence="2" id="KW-1185">Reference proteome</keyword>
<dbReference type="EMBL" id="KZ678497">
    <property type="protein sequence ID" value="PSR81653.1"/>
    <property type="molecule type" value="Genomic_DNA"/>
</dbReference>
<dbReference type="AlphaFoldDB" id="A0A2T3A2F0"/>
<proteinExistence type="predicted"/>
<accession>A0A2T3A2F0</accession>
<sequence length="80" mass="9643">MFLATLVRARQCLFTRSTVLMIWCCQRLELRVRLRFMSTGLVHGLSDDVRRGQVDWEVFLCFLWTEVVLWRGVRRCDRHV</sequence>
<dbReference type="Proteomes" id="UP000241462">
    <property type="component" value="Unassembled WGS sequence"/>
</dbReference>
<dbReference type="InParanoid" id="A0A2T3A2F0"/>
<name>A0A2T3A2F0_9PEZI</name>
<protein>
    <submittedName>
        <fullName evidence="1">Uncharacterized protein</fullName>
    </submittedName>
</protein>
<gene>
    <name evidence="1" type="ORF">BD289DRAFT_438773</name>
</gene>
<reference evidence="1 2" key="1">
    <citation type="journal article" date="2018" name="Mycol. Prog.">
        <title>Coniella lustricola, a new species from submerged detritus.</title>
        <authorList>
            <person name="Raudabaugh D.B."/>
            <person name="Iturriaga T."/>
            <person name="Carver A."/>
            <person name="Mondo S."/>
            <person name="Pangilinan J."/>
            <person name="Lipzen A."/>
            <person name="He G."/>
            <person name="Amirebrahimi M."/>
            <person name="Grigoriev I.V."/>
            <person name="Miller A.N."/>
        </authorList>
    </citation>
    <scope>NUCLEOTIDE SEQUENCE [LARGE SCALE GENOMIC DNA]</scope>
    <source>
        <strain evidence="1 2">B22-T-1</strain>
    </source>
</reference>
<organism evidence="1 2">
    <name type="scientific">Coniella lustricola</name>
    <dbReference type="NCBI Taxonomy" id="2025994"/>
    <lineage>
        <taxon>Eukaryota</taxon>
        <taxon>Fungi</taxon>
        <taxon>Dikarya</taxon>
        <taxon>Ascomycota</taxon>
        <taxon>Pezizomycotina</taxon>
        <taxon>Sordariomycetes</taxon>
        <taxon>Sordariomycetidae</taxon>
        <taxon>Diaporthales</taxon>
        <taxon>Schizoparmaceae</taxon>
        <taxon>Coniella</taxon>
    </lineage>
</organism>
<evidence type="ECO:0000313" key="1">
    <source>
        <dbReference type="EMBL" id="PSR81653.1"/>
    </source>
</evidence>